<name>R8CLZ1_BACCE</name>
<dbReference type="Proteomes" id="UP000014003">
    <property type="component" value="Unassembled WGS sequence"/>
</dbReference>
<organism evidence="1 2">
    <name type="scientific">Bacillus cereus HuA3-9</name>
    <dbReference type="NCBI Taxonomy" id="1053205"/>
    <lineage>
        <taxon>Bacteria</taxon>
        <taxon>Bacillati</taxon>
        <taxon>Bacillota</taxon>
        <taxon>Bacilli</taxon>
        <taxon>Bacillales</taxon>
        <taxon>Bacillaceae</taxon>
        <taxon>Bacillus</taxon>
        <taxon>Bacillus cereus group</taxon>
    </lineage>
</organism>
<evidence type="ECO:0000313" key="2">
    <source>
        <dbReference type="Proteomes" id="UP000014003"/>
    </source>
</evidence>
<dbReference type="PATRIC" id="fig|1053205.3.peg.4958"/>
<reference evidence="1 2" key="1">
    <citation type="submission" date="2012-12" db="EMBL/GenBank/DDBJ databases">
        <title>The Genome Sequence of Bacillus cereus HuA3-9.</title>
        <authorList>
            <consortium name="The Broad Institute Genome Sequencing Platform"/>
            <consortium name="The Broad Institute Genome Sequencing Center for Infectious Disease"/>
            <person name="Feldgarden M."/>
            <person name="Van der Auwera G.A."/>
            <person name="Mahillon J."/>
            <person name="Duprez V."/>
            <person name="Timmery S."/>
            <person name="Mattelet C."/>
            <person name="Dierick K."/>
            <person name="Sun M."/>
            <person name="Yu Z."/>
            <person name="Zhu L."/>
            <person name="Hu X."/>
            <person name="Shank E.B."/>
            <person name="Swiecicka I."/>
            <person name="Hansen B.M."/>
            <person name="Andrup L."/>
            <person name="Walker B."/>
            <person name="Young S.K."/>
            <person name="Zeng Q."/>
            <person name="Gargeya S."/>
            <person name="Fitzgerald M."/>
            <person name="Haas B."/>
            <person name="Abouelleil A."/>
            <person name="Alvarado L."/>
            <person name="Arachchi H.M."/>
            <person name="Berlin A.M."/>
            <person name="Chapman S.B."/>
            <person name="Dewar J."/>
            <person name="Goldberg J."/>
            <person name="Griggs A."/>
            <person name="Gujja S."/>
            <person name="Hansen M."/>
            <person name="Howarth C."/>
            <person name="Imamovic A."/>
            <person name="Larimer J."/>
            <person name="McCowan C."/>
            <person name="Murphy C."/>
            <person name="Neiman D."/>
            <person name="Pearson M."/>
            <person name="Priest M."/>
            <person name="Roberts A."/>
            <person name="Saif S."/>
            <person name="Shea T."/>
            <person name="Sisk P."/>
            <person name="Sykes S."/>
            <person name="Wortman J."/>
            <person name="Nusbaum C."/>
            <person name="Birren B."/>
        </authorList>
    </citation>
    <scope>NUCLEOTIDE SEQUENCE [LARGE SCALE GENOMIC DNA]</scope>
    <source>
        <strain evidence="1 2">HuA3-9</strain>
    </source>
</reference>
<accession>R8CLZ1</accession>
<dbReference type="EMBL" id="AHDZ01000049">
    <property type="protein sequence ID" value="EOO12617.1"/>
    <property type="molecule type" value="Genomic_DNA"/>
</dbReference>
<gene>
    <name evidence="1" type="ORF">IGA_04898</name>
</gene>
<comment type="caution">
    <text evidence="1">The sequence shown here is derived from an EMBL/GenBank/DDBJ whole genome shotgun (WGS) entry which is preliminary data.</text>
</comment>
<sequence>MELLGLDMLVEDSNPEHNVDSEYSNVTLFEVDENGKYTIIATPKYDELRDNYFYGDYAAKKNIE</sequence>
<proteinExistence type="predicted"/>
<dbReference type="AlphaFoldDB" id="R8CLZ1"/>
<protein>
    <submittedName>
        <fullName evidence="1">Uncharacterized protein</fullName>
    </submittedName>
</protein>
<dbReference type="HOGENOM" id="CLU_3022137_0_0_9"/>
<evidence type="ECO:0000313" key="1">
    <source>
        <dbReference type="EMBL" id="EOO12617.1"/>
    </source>
</evidence>